<dbReference type="InterPro" id="IPR013889">
    <property type="entry name" value="Karyogamy_KAR9"/>
</dbReference>
<dbReference type="GO" id="GO:0005938">
    <property type="term" value="C:cell cortex"/>
    <property type="evidence" value="ECO:0007669"/>
    <property type="project" value="TreeGrafter"/>
</dbReference>
<evidence type="ECO:0008006" key="4">
    <source>
        <dbReference type="Google" id="ProtNLM"/>
    </source>
</evidence>
<dbReference type="GO" id="GO:0031578">
    <property type="term" value="P:mitotic spindle orientation checkpoint signaling"/>
    <property type="evidence" value="ECO:0007669"/>
    <property type="project" value="TreeGrafter"/>
</dbReference>
<evidence type="ECO:0000256" key="1">
    <source>
        <dbReference type="SAM" id="MobiDB-lite"/>
    </source>
</evidence>
<gene>
    <name evidence="2" type="ORF">PICMEDRAFT_12492</name>
</gene>
<dbReference type="EMBL" id="KV454004">
    <property type="protein sequence ID" value="ODQ46054.1"/>
    <property type="molecule type" value="Genomic_DNA"/>
</dbReference>
<feature type="compositionally biased region" description="Polar residues" evidence="1">
    <location>
        <begin position="655"/>
        <end position="668"/>
    </location>
</feature>
<feature type="region of interest" description="Disordered" evidence="1">
    <location>
        <begin position="646"/>
        <end position="691"/>
    </location>
</feature>
<feature type="region of interest" description="Disordered" evidence="1">
    <location>
        <begin position="587"/>
        <end position="607"/>
    </location>
</feature>
<sequence length="691" mass="78385">MSSHAAASISFLIRKSFDLAKFNDLIDIEKQNAFIAEENLSEISLLSLQETSDQVGERIGYQINWIFEGRIELSSIFTSIDTLEISVNLLLSKSQDISNFKTESLLDTIGKICSSSLEVKRLISPYKKRLAIANHHNEIEKEVLGSVKNEILYCASKLDDLEKKKQMVDIRSQIQNWTLDDFIAKKKELASDLATNYNGLIVFAGLDAQIFDSYTSLHDTILPISQSLKLIPKALDDFYHNARIYYQNLILDNIDNYEQITALYEKYRQDLRTFKKYYITHRINLICEKIFEKVNTDHEQSNSVLEGVLDVLKPIDNYYGLSEDYSSKLKLIEDKFYNIPLEENVQTPPPKSMQCRSKRVFSNPLVDSLNMKPILSGNRIKKRPEVKIFQTPRNIDDDFHMKANTEILERIKAEIGDNSTASMQRIPDTPLTLYSPQSSDSSPDTMQTRNIFDSPDPFITPNSRSFQKSRLPISTPLTTPRITPTKNYMSVDEELKRKHDLVVKGNAHTPLLRFELSTIIKVDPKTKEPHFPISEATADMSKLSLSQSQIPFSCDSRACNESQAIETSKIPLPKRPESRLNMLRSVSRLQTDRSKNGRSSSLGFGRSDSRLENIASSISMKLGTDSPVLISEAKTRPSTVMAQREMKQYGRPPQLRQSTGSYSGQLRNMKTRGATSLGARTLASQSRVSSI</sequence>
<dbReference type="GO" id="GO:0051293">
    <property type="term" value="P:establishment of spindle localization"/>
    <property type="evidence" value="ECO:0007669"/>
    <property type="project" value="TreeGrafter"/>
</dbReference>
<dbReference type="STRING" id="763406.A0A1E3NIT7"/>
<dbReference type="GO" id="GO:0005816">
    <property type="term" value="C:spindle pole body"/>
    <property type="evidence" value="ECO:0007669"/>
    <property type="project" value="TreeGrafter"/>
</dbReference>
<proteinExistence type="predicted"/>
<dbReference type="GO" id="GO:0043332">
    <property type="term" value="C:mating projection tip"/>
    <property type="evidence" value="ECO:0007669"/>
    <property type="project" value="TreeGrafter"/>
</dbReference>
<dbReference type="RefSeq" id="XP_019017167.1">
    <property type="nucleotide sequence ID" value="XM_019159934.1"/>
</dbReference>
<protein>
    <recommendedName>
        <fullName evidence="4">Karyogamy protein</fullName>
    </recommendedName>
</protein>
<feature type="compositionally biased region" description="Polar residues" evidence="1">
    <location>
        <begin position="682"/>
        <end position="691"/>
    </location>
</feature>
<dbReference type="GeneID" id="30176621"/>
<dbReference type="Pfam" id="PF08580">
    <property type="entry name" value="KAR9"/>
    <property type="match status" value="1"/>
</dbReference>
<dbReference type="AlphaFoldDB" id="A0A1E3NIT7"/>
<dbReference type="Proteomes" id="UP000094455">
    <property type="component" value="Unassembled WGS sequence"/>
</dbReference>
<dbReference type="OrthoDB" id="5559380at2759"/>
<dbReference type="GO" id="GO:0030473">
    <property type="term" value="P:nuclear migration along microtubule"/>
    <property type="evidence" value="ECO:0007669"/>
    <property type="project" value="TreeGrafter"/>
</dbReference>
<dbReference type="PANTHER" id="PTHR37271">
    <property type="entry name" value="KARYOGAMY PROTEIN KAR9"/>
    <property type="match status" value="1"/>
</dbReference>
<evidence type="ECO:0000313" key="2">
    <source>
        <dbReference type="EMBL" id="ODQ46054.1"/>
    </source>
</evidence>
<evidence type="ECO:0000313" key="3">
    <source>
        <dbReference type="Proteomes" id="UP000094455"/>
    </source>
</evidence>
<organism evidence="2 3">
    <name type="scientific">Pichia membranifaciens NRRL Y-2026</name>
    <dbReference type="NCBI Taxonomy" id="763406"/>
    <lineage>
        <taxon>Eukaryota</taxon>
        <taxon>Fungi</taxon>
        <taxon>Dikarya</taxon>
        <taxon>Ascomycota</taxon>
        <taxon>Saccharomycotina</taxon>
        <taxon>Pichiomycetes</taxon>
        <taxon>Pichiales</taxon>
        <taxon>Pichiaceae</taxon>
        <taxon>Pichia</taxon>
    </lineage>
</organism>
<dbReference type="PANTHER" id="PTHR37271:SF1">
    <property type="entry name" value="KARYOGAMY PROTEIN KAR9"/>
    <property type="match status" value="1"/>
</dbReference>
<accession>A0A1E3NIT7</accession>
<name>A0A1E3NIT7_9ASCO</name>
<reference evidence="2 3" key="1">
    <citation type="journal article" date="2016" name="Proc. Natl. Acad. Sci. U.S.A.">
        <title>Comparative genomics of biotechnologically important yeasts.</title>
        <authorList>
            <person name="Riley R."/>
            <person name="Haridas S."/>
            <person name="Wolfe K.H."/>
            <person name="Lopes M.R."/>
            <person name="Hittinger C.T."/>
            <person name="Goeker M."/>
            <person name="Salamov A.A."/>
            <person name="Wisecaver J.H."/>
            <person name="Long T.M."/>
            <person name="Calvey C.H."/>
            <person name="Aerts A.L."/>
            <person name="Barry K.W."/>
            <person name="Choi C."/>
            <person name="Clum A."/>
            <person name="Coughlan A.Y."/>
            <person name="Deshpande S."/>
            <person name="Douglass A.P."/>
            <person name="Hanson S.J."/>
            <person name="Klenk H.-P."/>
            <person name="LaButti K.M."/>
            <person name="Lapidus A."/>
            <person name="Lindquist E.A."/>
            <person name="Lipzen A.M."/>
            <person name="Meier-Kolthoff J.P."/>
            <person name="Ohm R.A."/>
            <person name="Otillar R.P."/>
            <person name="Pangilinan J.L."/>
            <person name="Peng Y."/>
            <person name="Rokas A."/>
            <person name="Rosa C.A."/>
            <person name="Scheuner C."/>
            <person name="Sibirny A.A."/>
            <person name="Slot J.C."/>
            <person name="Stielow J.B."/>
            <person name="Sun H."/>
            <person name="Kurtzman C.P."/>
            <person name="Blackwell M."/>
            <person name="Grigoriev I.V."/>
            <person name="Jeffries T.W."/>
        </authorList>
    </citation>
    <scope>NUCLEOTIDE SEQUENCE [LARGE SCALE GENOMIC DNA]</scope>
    <source>
        <strain evidence="2 3">NRRL Y-2026</strain>
    </source>
</reference>
<keyword evidence="3" id="KW-1185">Reference proteome</keyword>